<evidence type="ECO:0000313" key="8">
    <source>
        <dbReference type="EMBL" id="QNR67992.1"/>
    </source>
</evidence>
<dbReference type="NCBIfam" id="NF010037">
    <property type="entry name" value="PRK13512.1"/>
    <property type="match status" value="1"/>
</dbReference>
<dbReference type="Pfam" id="PF07992">
    <property type="entry name" value="Pyr_redox_2"/>
    <property type="match status" value="1"/>
</dbReference>
<dbReference type="Pfam" id="PF00581">
    <property type="entry name" value="Rhodanese"/>
    <property type="match status" value="1"/>
</dbReference>
<proteinExistence type="inferred from homology"/>
<dbReference type="SUPFAM" id="SSF51905">
    <property type="entry name" value="FAD/NAD(P)-binding domain"/>
    <property type="match status" value="1"/>
</dbReference>
<evidence type="ECO:0000313" key="9">
    <source>
        <dbReference type="Proteomes" id="UP000516384"/>
    </source>
</evidence>
<dbReference type="PROSITE" id="PS50206">
    <property type="entry name" value="RHODANESE_3"/>
    <property type="match status" value="1"/>
</dbReference>
<dbReference type="InterPro" id="IPR004099">
    <property type="entry name" value="Pyr_nucl-diS_OxRdtase_dimer"/>
</dbReference>
<dbReference type="Pfam" id="PF02852">
    <property type="entry name" value="Pyr_redox_dim"/>
    <property type="match status" value="1"/>
</dbReference>
<dbReference type="InterPro" id="IPR036188">
    <property type="entry name" value="FAD/NAD-bd_sf"/>
</dbReference>
<dbReference type="InterPro" id="IPR001763">
    <property type="entry name" value="Rhodanese-like_dom"/>
</dbReference>
<protein>
    <submittedName>
        <fullName evidence="8">CoA-disulfide reductase</fullName>
        <ecNumber evidence="8">1.8.1.14</ecNumber>
    </submittedName>
</protein>
<dbReference type="AlphaFoldDB" id="A0A7H0YA84"/>
<keyword evidence="4" id="KW-0274">FAD</keyword>
<evidence type="ECO:0000259" key="7">
    <source>
        <dbReference type="PROSITE" id="PS50206"/>
    </source>
</evidence>
<dbReference type="Gene3D" id="3.40.250.10">
    <property type="entry name" value="Rhodanese-like domain"/>
    <property type="match status" value="1"/>
</dbReference>
<organism evidence="8 9">
    <name type="scientific">Paenibacillus peoriae</name>
    <dbReference type="NCBI Taxonomy" id="59893"/>
    <lineage>
        <taxon>Bacteria</taxon>
        <taxon>Bacillati</taxon>
        <taxon>Bacillota</taxon>
        <taxon>Bacilli</taxon>
        <taxon>Bacillales</taxon>
        <taxon>Paenibacillaceae</taxon>
        <taxon>Paenibacillus</taxon>
    </lineage>
</organism>
<dbReference type="PRINTS" id="PR00368">
    <property type="entry name" value="FADPNR"/>
</dbReference>
<dbReference type="InterPro" id="IPR036873">
    <property type="entry name" value="Rhodanese-like_dom_sf"/>
</dbReference>
<dbReference type="CDD" id="cd01524">
    <property type="entry name" value="RHOD_Pyr_redox"/>
    <property type="match status" value="1"/>
</dbReference>
<feature type="domain" description="Rhodanese" evidence="7">
    <location>
        <begin position="465"/>
        <end position="550"/>
    </location>
</feature>
<sequence length="554" mass="60644">MARKIVIIGGVAGGASAAARLRRWNEEDEIILFERGEHVSFANCGLPYYIGGTIHAREKLFLQTPQGIRDRFNIDVRVLKEVIQIDREQKLVRFRDMITGETDEQPYDIVVLSPGAKPMIPDIPGLHEAMNVFTLRNIHDTDVIKAYVDERHPKHVTVIGAGFIGLEMAENLRERGLAVTIIDMGQQLLNPLDPEMAKWVEQHMRLNGVEVRLEEGVTAFEEQGTQLRLTSGGVLQTDMVILAIGVVPENELAKQSGLELGFRGAIQVNAQLQTSDPAIYAVGDAIQVKDRNHGFATMVSLAWGANRQGRLVADHINGQAISYDGALGTSVIKTFALTSASTGNNEKTLQRLGVPYQAVHIHPGSHAGYYPGASPIAMKLLFNPENGMIYGAQAVGADGADKRIDVIATAIRGHLNVRELADIELAYAPPYSSAKDPVNMAGYVASNIMDGLVQTIQWHEVDDFHRNGGLIIDVRDAMELQAGTIPGSIHIPLAEIRERMAEIPSDLEIAVSCQVGLRGYIAARILTQNGYRVRNVDGGYKTYSVMAECDHLLK</sequence>
<dbReference type="Proteomes" id="UP000516384">
    <property type="component" value="Chromosome"/>
</dbReference>
<dbReference type="RefSeq" id="WP_190298515.1">
    <property type="nucleotide sequence ID" value="NZ_CP061172.1"/>
</dbReference>
<gene>
    <name evidence="8" type="ORF">IAQ67_02420</name>
</gene>
<name>A0A7H0YA84_9BACL</name>
<dbReference type="InterPro" id="IPR050260">
    <property type="entry name" value="FAD-bd_OxRdtase"/>
</dbReference>
<keyword evidence="3" id="KW-0285">Flavoprotein</keyword>
<evidence type="ECO:0000256" key="6">
    <source>
        <dbReference type="ARBA" id="ARBA00023284"/>
    </source>
</evidence>
<dbReference type="PRINTS" id="PR00411">
    <property type="entry name" value="PNDRDTASEI"/>
</dbReference>
<dbReference type="InterPro" id="IPR023753">
    <property type="entry name" value="FAD/NAD-binding_dom"/>
</dbReference>
<reference evidence="8 9" key="1">
    <citation type="submission" date="2020-09" db="EMBL/GenBank/DDBJ databases">
        <title>Characterization of Paenibacillus peoriae strain ZF390 with broad-spectrum antimicrobial activity as a potential biocontrol agent.</title>
        <authorList>
            <person name="Li L."/>
            <person name="Zhao Y."/>
            <person name="Li B."/>
            <person name="Xie X."/>
        </authorList>
    </citation>
    <scope>NUCLEOTIDE SEQUENCE [LARGE SCALE GENOMIC DNA]</scope>
    <source>
        <strain evidence="8 9">ZF390</strain>
    </source>
</reference>
<dbReference type="Gene3D" id="3.50.50.60">
    <property type="entry name" value="FAD/NAD(P)-binding domain"/>
    <property type="match status" value="2"/>
</dbReference>
<evidence type="ECO:0000256" key="3">
    <source>
        <dbReference type="ARBA" id="ARBA00022630"/>
    </source>
</evidence>
<evidence type="ECO:0000256" key="1">
    <source>
        <dbReference type="ARBA" id="ARBA00001974"/>
    </source>
</evidence>
<dbReference type="SUPFAM" id="SSF52821">
    <property type="entry name" value="Rhodanese/Cell cycle control phosphatase"/>
    <property type="match status" value="1"/>
</dbReference>
<evidence type="ECO:0000256" key="5">
    <source>
        <dbReference type="ARBA" id="ARBA00023002"/>
    </source>
</evidence>
<dbReference type="GO" id="GO:0050451">
    <property type="term" value="F:CoA-disulfide reductase (NADPH) activity"/>
    <property type="evidence" value="ECO:0007669"/>
    <property type="project" value="UniProtKB-EC"/>
</dbReference>
<dbReference type="PANTHER" id="PTHR43429">
    <property type="entry name" value="PYRIDINE NUCLEOTIDE-DISULFIDE OXIDOREDUCTASE DOMAIN-CONTAINING"/>
    <property type="match status" value="1"/>
</dbReference>
<dbReference type="EC" id="1.8.1.14" evidence="8"/>
<keyword evidence="6" id="KW-0676">Redox-active center</keyword>
<keyword evidence="5 8" id="KW-0560">Oxidoreductase</keyword>
<comment type="similarity">
    <text evidence="2">Belongs to the class-III pyridine nucleotide-disulfide oxidoreductase family.</text>
</comment>
<comment type="cofactor">
    <cofactor evidence="1">
        <name>FAD</name>
        <dbReference type="ChEBI" id="CHEBI:57692"/>
    </cofactor>
</comment>
<dbReference type="PANTHER" id="PTHR43429:SF1">
    <property type="entry name" value="NAD(P)H SULFUR OXIDOREDUCTASE (COA-DEPENDENT)"/>
    <property type="match status" value="1"/>
</dbReference>
<dbReference type="SUPFAM" id="SSF55424">
    <property type="entry name" value="FAD/NAD-linked reductases, dimerisation (C-terminal) domain"/>
    <property type="match status" value="1"/>
</dbReference>
<evidence type="ECO:0000256" key="4">
    <source>
        <dbReference type="ARBA" id="ARBA00022827"/>
    </source>
</evidence>
<dbReference type="SMART" id="SM00450">
    <property type="entry name" value="RHOD"/>
    <property type="match status" value="1"/>
</dbReference>
<accession>A0A7H0YA84</accession>
<evidence type="ECO:0000256" key="2">
    <source>
        <dbReference type="ARBA" id="ARBA00009130"/>
    </source>
</evidence>
<dbReference type="InterPro" id="IPR016156">
    <property type="entry name" value="FAD/NAD-linked_Rdtase_dimer_sf"/>
</dbReference>
<dbReference type="EMBL" id="CP061172">
    <property type="protein sequence ID" value="QNR67992.1"/>
    <property type="molecule type" value="Genomic_DNA"/>
</dbReference>